<feature type="transmembrane region" description="Helical" evidence="6">
    <location>
        <begin position="212"/>
        <end position="234"/>
    </location>
</feature>
<dbReference type="Gene3D" id="1.20.1250.20">
    <property type="entry name" value="MFS general substrate transporter like domains"/>
    <property type="match status" value="1"/>
</dbReference>
<feature type="domain" description="Major facilitator superfamily (MFS) profile" evidence="7">
    <location>
        <begin position="10"/>
        <end position="392"/>
    </location>
</feature>
<dbReference type="AlphaFoldDB" id="A0A926QIH9"/>
<keyword evidence="2" id="KW-0813">Transport</keyword>
<evidence type="ECO:0000256" key="2">
    <source>
        <dbReference type="ARBA" id="ARBA00022448"/>
    </source>
</evidence>
<dbReference type="SUPFAM" id="SSF103473">
    <property type="entry name" value="MFS general substrate transporter"/>
    <property type="match status" value="1"/>
</dbReference>
<evidence type="ECO:0000256" key="6">
    <source>
        <dbReference type="SAM" id="Phobius"/>
    </source>
</evidence>
<dbReference type="Pfam" id="PF07690">
    <property type="entry name" value="MFS_1"/>
    <property type="match status" value="1"/>
</dbReference>
<dbReference type="EMBL" id="JACVVD010000002">
    <property type="protein sequence ID" value="MBD0379633.1"/>
    <property type="molecule type" value="Genomic_DNA"/>
</dbReference>
<feature type="transmembrane region" description="Helical" evidence="6">
    <location>
        <begin position="303"/>
        <end position="330"/>
    </location>
</feature>
<name>A0A926QIH9_9BACL</name>
<dbReference type="GO" id="GO:0022857">
    <property type="term" value="F:transmembrane transporter activity"/>
    <property type="evidence" value="ECO:0007669"/>
    <property type="project" value="InterPro"/>
</dbReference>
<dbReference type="Proteomes" id="UP000650466">
    <property type="component" value="Unassembled WGS sequence"/>
</dbReference>
<comment type="subcellular location">
    <subcellularLocation>
        <location evidence="1">Cell membrane</location>
        <topology evidence="1">Multi-pass membrane protein</topology>
    </subcellularLocation>
</comment>
<dbReference type="PROSITE" id="PS50850">
    <property type="entry name" value="MFS"/>
    <property type="match status" value="1"/>
</dbReference>
<feature type="transmembrane region" description="Helical" evidence="6">
    <location>
        <begin position="367"/>
        <end position="387"/>
    </location>
</feature>
<feature type="transmembrane region" description="Helical" evidence="6">
    <location>
        <begin position="134"/>
        <end position="156"/>
    </location>
</feature>
<organism evidence="8 9">
    <name type="scientific">Paenibacillus sedimenti</name>
    <dbReference type="NCBI Taxonomy" id="2770274"/>
    <lineage>
        <taxon>Bacteria</taxon>
        <taxon>Bacillati</taxon>
        <taxon>Bacillota</taxon>
        <taxon>Bacilli</taxon>
        <taxon>Bacillales</taxon>
        <taxon>Paenibacillaceae</taxon>
        <taxon>Paenibacillus</taxon>
    </lineage>
</organism>
<evidence type="ECO:0000256" key="5">
    <source>
        <dbReference type="ARBA" id="ARBA00023136"/>
    </source>
</evidence>
<keyword evidence="4 6" id="KW-1133">Transmembrane helix</keyword>
<evidence type="ECO:0000256" key="3">
    <source>
        <dbReference type="ARBA" id="ARBA00022692"/>
    </source>
</evidence>
<dbReference type="NCBIfam" id="NF047574">
    <property type="entry name" value="opine_export_Sa"/>
    <property type="match status" value="1"/>
</dbReference>
<feature type="transmembrane region" description="Helical" evidence="6">
    <location>
        <begin position="162"/>
        <end position="181"/>
    </location>
</feature>
<accession>A0A926QIH9</accession>
<dbReference type="RefSeq" id="WP_188173439.1">
    <property type="nucleotide sequence ID" value="NZ_JACVVD010000002.1"/>
</dbReference>
<evidence type="ECO:0000256" key="4">
    <source>
        <dbReference type="ARBA" id="ARBA00022989"/>
    </source>
</evidence>
<keyword evidence="5 6" id="KW-0472">Membrane</keyword>
<feature type="transmembrane region" description="Helical" evidence="6">
    <location>
        <begin position="246"/>
        <end position="264"/>
    </location>
</feature>
<evidence type="ECO:0000313" key="9">
    <source>
        <dbReference type="Proteomes" id="UP000650466"/>
    </source>
</evidence>
<feature type="transmembrane region" description="Helical" evidence="6">
    <location>
        <begin position="337"/>
        <end position="361"/>
    </location>
</feature>
<dbReference type="GO" id="GO:0005886">
    <property type="term" value="C:plasma membrane"/>
    <property type="evidence" value="ECO:0007669"/>
    <property type="project" value="UniProtKB-SubCell"/>
</dbReference>
<feature type="transmembrane region" description="Helical" evidence="6">
    <location>
        <begin position="76"/>
        <end position="94"/>
    </location>
</feature>
<sequence>MRTHRATSWPFLRLYALAFLFFSANSVLNVIVPIRSESLGASNTMIGFIMGTYMLTCMFFRPWAGHFVHKYGPVKVLRVLLIVNGTALLLYTVSGLEGFFAARFLQGVSTAFFSMALQMGIIDSLSEEERSQGVSLYSLFTYMPTITGPLIAFGIWEWGGMNAFSAVMVAIAVITGLFGYSTSIQNGSTGKEEEQSGAGMLKAVRQIVTQPSLLLCSVLMLTASVVFGAVSVFIPLYANQVEFGHAGIYLMIQAGVIVFSRFAFRKRVPSDGKWHPRFIGAILLLAAIAALLLSLAASMGSLFLYSAAILMGIAQALLYPTLMTYLTFVLPSSSRNVLIGLFIASADLGISLGGIALGPVADTLSYSALYAVCSGLVMISACFAIVYHRRWNQAAV</sequence>
<proteinExistence type="predicted"/>
<comment type="caution">
    <text evidence="8">The sequence shown here is derived from an EMBL/GenBank/DDBJ whole genome shotgun (WGS) entry which is preliminary data.</text>
</comment>
<evidence type="ECO:0000259" key="7">
    <source>
        <dbReference type="PROSITE" id="PS50850"/>
    </source>
</evidence>
<dbReference type="PANTHER" id="PTHR23531:SF2">
    <property type="entry name" value="PERMEASE"/>
    <property type="match status" value="1"/>
</dbReference>
<dbReference type="InterPro" id="IPR011701">
    <property type="entry name" value="MFS"/>
</dbReference>
<dbReference type="InterPro" id="IPR052714">
    <property type="entry name" value="MFS_Exporter"/>
</dbReference>
<keyword evidence="3 6" id="KW-0812">Transmembrane</keyword>
<feature type="transmembrane region" description="Helical" evidence="6">
    <location>
        <begin position="44"/>
        <end position="64"/>
    </location>
</feature>
<feature type="transmembrane region" description="Helical" evidence="6">
    <location>
        <begin position="100"/>
        <end position="122"/>
    </location>
</feature>
<gene>
    <name evidence="8" type="ORF">ICC18_05855</name>
</gene>
<dbReference type="PANTHER" id="PTHR23531">
    <property type="entry name" value="QUINOLENE RESISTANCE PROTEIN NORA"/>
    <property type="match status" value="1"/>
</dbReference>
<keyword evidence="9" id="KW-1185">Reference proteome</keyword>
<evidence type="ECO:0000313" key="8">
    <source>
        <dbReference type="EMBL" id="MBD0379633.1"/>
    </source>
</evidence>
<reference evidence="8" key="1">
    <citation type="submission" date="2020-09" db="EMBL/GenBank/DDBJ databases">
        <title>Draft Genome Sequence of Paenibacillus sp. WST5.</title>
        <authorList>
            <person name="Bao Z."/>
        </authorList>
    </citation>
    <scope>NUCLEOTIDE SEQUENCE</scope>
    <source>
        <strain evidence="8">WST5</strain>
    </source>
</reference>
<protein>
    <submittedName>
        <fullName evidence="8">MFS transporter</fullName>
    </submittedName>
</protein>
<feature type="transmembrane region" description="Helical" evidence="6">
    <location>
        <begin position="12"/>
        <end position="32"/>
    </location>
</feature>
<feature type="transmembrane region" description="Helical" evidence="6">
    <location>
        <begin position="276"/>
        <end position="297"/>
    </location>
</feature>
<dbReference type="InterPro" id="IPR020846">
    <property type="entry name" value="MFS_dom"/>
</dbReference>
<evidence type="ECO:0000256" key="1">
    <source>
        <dbReference type="ARBA" id="ARBA00004651"/>
    </source>
</evidence>
<dbReference type="InterPro" id="IPR036259">
    <property type="entry name" value="MFS_trans_sf"/>
</dbReference>